<dbReference type="Gene3D" id="3.40.50.11140">
    <property type="match status" value="1"/>
</dbReference>
<dbReference type="PANTHER" id="PTHR47964:SF1">
    <property type="entry name" value="ATP-DEPENDENT DNA HELICASE HOMOLOG RECG, CHLOROPLASTIC"/>
    <property type="match status" value="1"/>
</dbReference>
<dbReference type="EC" id="3.6.4.-" evidence="9"/>
<evidence type="ECO:0000256" key="1">
    <source>
        <dbReference type="ARBA" id="ARBA00022490"/>
    </source>
</evidence>
<dbReference type="InterPro" id="IPR003711">
    <property type="entry name" value="CarD-like/TRCF_RID"/>
</dbReference>
<evidence type="ECO:0000313" key="12">
    <source>
        <dbReference type="EMBL" id="GAN55183.1"/>
    </source>
</evidence>
<dbReference type="Gene3D" id="3.90.1150.50">
    <property type="entry name" value="Transcription-repair-coupling factor, D7 domain"/>
    <property type="match status" value="1"/>
</dbReference>
<dbReference type="SMART" id="SM00490">
    <property type="entry name" value="HELICc"/>
    <property type="match status" value="1"/>
</dbReference>
<dbReference type="Proteomes" id="UP000032679">
    <property type="component" value="Unassembled WGS sequence"/>
</dbReference>
<evidence type="ECO:0000259" key="11">
    <source>
        <dbReference type="PROSITE" id="PS51194"/>
    </source>
</evidence>
<dbReference type="SMART" id="SM00982">
    <property type="entry name" value="TRCF"/>
    <property type="match status" value="1"/>
</dbReference>
<feature type="domain" description="Helicase ATP-binding" evidence="10">
    <location>
        <begin position="637"/>
        <end position="798"/>
    </location>
</feature>
<keyword evidence="5" id="KW-0347">Helicase</keyword>
<dbReference type="GO" id="GO:0005524">
    <property type="term" value="F:ATP binding"/>
    <property type="evidence" value="ECO:0007669"/>
    <property type="project" value="UniProtKB-UniRule"/>
</dbReference>
<dbReference type="SUPFAM" id="SSF52540">
    <property type="entry name" value="P-loop containing nucleoside triphosphate hydrolases"/>
    <property type="match status" value="4"/>
</dbReference>
<dbReference type="GO" id="GO:0003684">
    <property type="term" value="F:damaged DNA binding"/>
    <property type="evidence" value="ECO:0007669"/>
    <property type="project" value="InterPro"/>
</dbReference>
<dbReference type="SUPFAM" id="SSF141259">
    <property type="entry name" value="CarD-like"/>
    <property type="match status" value="1"/>
</dbReference>
<evidence type="ECO:0000256" key="8">
    <source>
        <dbReference type="ARBA" id="ARBA00023204"/>
    </source>
</evidence>
<dbReference type="GO" id="GO:0000716">
    <property type="term" value="P:transcription-coupled nucleotide-excision repair, DNA damage recognition"/>
    <property type="evidence" value="ECO:0007669"/>
    <property type="project" value="UniProtKB-UniRule"/>
</dbReference>
<comment type="similarity">
    <text evidence="9">In the C-terminal section; belongs to the helicase family. RecG subfamily.</text>
</comment>
<dbReference type="Pfam" id="PF00271">
    <property type="entry name" value="Helicase_C"/>
    <property type="match status" value="1"/>
</dbReference>
<dbReference type="SMART" id="SM01058">
    <property type="entry name" value="CarD_TRCF"/>
    <property type="match status" value="1"/>
</dbReference>
<evidence type="ECO:0000256" key="9">
    <source>
        <dbReference type="HAMAP-Rule" id="MF_00969"/>
    </source>
</evidence>
<evidence type="ECO:0000256" key="5">
    <source>
        <dbReference type="ARBA" id="ARBA00022806"/>
    </source>
</evidence>
<dbReference type="SUPFAM" id="SSF143517">
    <property type="entry name" value="TRCF domain-like"/>
    <property type="match status" value="1"/>
</dbReference>
<keyword evidence="13" id="KW-1185">Reference proteome</keyword>
<dbReference type="EMBL" id="BALE01000040">
    <property type="protein sequence ID" value="GAN55183.1"/>
    <property type="molecule type" value="Genomic_DNA"/>
</dbReference>
<evidence type="ECO:0000256" key="3">
    <source>
        <dbReference type="ARBA" id="ARBA00022763"/>
    </source>
</evidence>
<dbReference type="Gene3D" id="3.40.50.11180">
    <property type="match status" value="1"/>
</dbReference>
<keyword evidence="2 9" id="KW-0547">Nucleotide-binding</keyword>
<comment type="function">
    <text evidence="9">Couples transcription and DNA repair by recognizing RNA polymerase (RNAP) stalled at DNA lesions. Mediates ATP-dependent release of RNAP and its truncated transcript from the DNA, and recruitment of nucleotide excision repair machinery to the damaged site.</text>
</comment>
<dbReference type="Gene3D" id="2.40.10.170">
    <property type="match status" value="1"/>
</dbReference>
<dbReference type="InterPro" id="IPR048635">
    <property type="entry name" value="MFD_D3"/>
</dbReference>
<dbReference type="InterPro" id="IPR014001">
    <property type="entry name" value="Helicase_ATP-bd"/>
</dbReference>
<accession>A0A0D6MPG0</accession>
<keyword evidence="8 9" id="KW-0234">DNA repair</keyword>
<organism evidence="12 13">
    <name type="scientific">Tanticharoenia sakaeratensis NBRC 103193</name>
    <dbReference type="NCBI Taxonomy" id="1231623"/>
    <lineage>
        <taxon>Bacteria</taxon>
        <taxon>Pseudomonadati</taxon>
        <taxon>Pseudomonadota</taxon>
        <taxon>Alphaproteobacteria</taxon>
        <taxon>Acetobacterales</taxon>
        <taxon>Acetobacteraceae</taxon>
        <taxon>Tanticharoenia</taxon>
    </lineage>
</organism>
<dbReference type="STRING" id="1231623.Tasa_040_005"/>
<feature type="domain" description="Helicase C-terminal" evidence="11">
    <location>
        <begin position="819"/>
        <end position="973"/>
    </location>
</feature>
<evidence type="ECO:0000256" key="4">
    <source>
        <dbReference type="ARBA" id="ARBA00022801"/>
    </source>
</evidence>
<dbReference type="AlphaFoldDB" id="A0A0D6MPG0"/>
<comment type="similarity">
    <text evidence="9">In the N-terminal section; belongs to the UvrB family.</text>
</comment>
<dbReference type="CDD" id="cd17991">
    <property type="entry name" value="DEXHc_TRCF"/>
    <property type="match status" value="1"/>
</dbReference>
<dbReference type="InterPro" id="IPR005118">
    <property type="entry name" value="TRCF_C"/>
</dbReference>
<dbReference type="Pfam" id="PF17757">
    <property type="entry name" value="UvrB_inter"/>
    <property type="match status" value="1"/>
</dbReference>
<dbReference type="InterPro" id="IPR001650">
    <property type="entry name" value="Helicase_C-like"/>
</dbReference>
<protein>
    <recommendedName>
        <fullName evidence="9">Transcription-repair-coupling factor</fullName>
        <shortName evidence="9">TRCF</shortName>
        <ecNumber evidence="9">3.6.4.-</ecNumber>
    </recommendedName>
</protein>
<dbReference type="PROSITE" id="PS51192">
    <property type="entry name" value="HELICASE_ATP_BIND_1"/>
    <property type="match status" value="1"/>
</dbReference>
<keyword evidence="3 9" id="KW-0227">DNA damage</keyword>
<name>A0A0D6MPG0_9PROT</name>
<dbReference type="NCBIfam" id="TIGR00580">
    <property type="entry name" value="mfd"/>
    <property type="match status" value="1"/>
</dbReference>
<dbReference type="InterPro" id="IPR027417">
    <property type="entry name" value="P-loop_NTPase"/>
</dbReference>
<keyword evidence="1 9" id="KW-0963">Cytoplasm</keyword>
<evidence type="ECO:0000259" key="10">
    <source>
        <dbReference type="PROSITE" id="PS51192"/>
    </source>
</evidence>
<dbReference type="HAMAP" id="MF_00969">
    <property type="entry name" value="TRCF"/>
    <property type="match status" value="1"/>
</dbReference>
<keyword evidence="4 9" id="KW-0378">Hydrolase</keyword>
<dbReference type="Pfam" id="PF02559">
    <property type="entry name" value="CarD_TRCF_RID"/>
    <property type="match status" value="1"/>
</dbReference>
<reference evidence="12 13" key="1">
    <citation type="submission" date="2012-10" db="EMBL/GenBank/DDBJ databases">
        <title>Genome sequencing of Tanticharoenia sakaeratensis NBRC 103193.</title>
        <authorList>
            <person name="Azuma Y."/>
            <person name="Hadano H."/>
            <person name="Hirakawa H."/>
            <person name="Matsushita K."/>
        </authorList>
    </citation>
    <scope>NUCLEOTIDE SEQUENCE [LARGE SCALE GENOMIC DNA]</scope>
    <source>
        <strain evidence="12 13">NBRC 103193</strain>
    </source>
</reference>
<dbReference type="InterPro" id="IPR047112">
    <property type="entry name" value="RecG/Mfd"/>
</dbReference>
<evidence type="ECO:0000256" key="7">
    <source>
        <dbReference type="ARBA" id="ARBA00023125"/>
    </source>
</evidence>
<evidence type="ECO:0000313" key="13">
    <source>
        <dbReference type="Proteomes" id="UP000032679"/>
    </source>
</evidence>
<proteinExistence type="inferred from homology"/>
<dbReference type="Gene3D" id="3.40.50.300">
    <property type="entry name" value="P-loop containing nucleotide triphosphate hydrolases"/>
    <property type="match status" value="2"/>
</dbReference>
<dbReference type="OrthoDB" id="9804325at2"/>
<dbReference type="Gene3D" id="3.30.2060.10">
    <property type="entry name" value="Penicillin-binding protein 1b domain"/>
    <property type="match status" value="1"/>
</dbReference>
<dbReference type="SMART" id="SM00487">
    <property type="entry name" value="DEXDc"/>
    <property type="match status" value="1"/>
</dbReference>
<dbReference type="GO" id="GO:0016787">
    <property type="term" value="F:hydrolase activity"/>
    <property type="evidence" value="ECO:0007669"/>
    <property type="project" value="UniProtKB-KW"/>
</dbReference>
<dbReference type="GO" id="GO:0005737">
    <property type="term" value="C:cytoplasm"/>
    <property type="evidence" value="ECO:0007669"/>
    <property type="project" value="UniProtKB-SubCell"/>
</dbReference>
<sequence>MSETELTFGHLEADRSMWGPTVWGVPDGYVPLLLRRRVGEHDGPVVHVARDDAAMAAIAEILSFAAPEIEVVRFPAWDCLPYDRVSPNPAIVAERAGALTRLLEPAPAGRIVLTTIGALIQRVPPRAAYAGQSLSVAAGETLDQAFLMELLVANGYSRTDTVMEPGEFATRGGIFDLFPAAESEPVRLDLFGDEVENIRRFDVTTQRSTEAIDRLILRPVAEFALDAASVSRFRTGYREAFGSAAMGDVLYENVSDQRRYPGIEHYLPLFHDKMETLLDYLPGAFISFDQQAPEAFARRIEMIADHYEARRTPAREGEMPYRPLLPSALYLDRVDLRETLARGPCALFSPFAQAEGASGIDAGGRPAPIFAQSTKDRAASEGGRENVFPFLAERAAAWAQQRRATFVTAWTRGSRERIASLLREHGIASAFCDDWAQVRALPPGPAAKPVIGLVLLGLDRGFVADDMAFVSEQDLLGERIARPQRKRRRAAQFISEASEIAEGDLVVHQDYGIGRYEGLETVSVGTAPHDCLRLLYDGGQKLFLPVENIELLSRFGSEQSGVALDKLGGMAWQARKSKMKSRIRDMAGELIRTAAMRAMRDAPTLAPAEGLWDEFCARFPFVETDDQSRAIADVLEDMSAGRPMDRLVCGDVGFGKTEVALRAAFVAALSGVQVAVVVPTTLLARQHFRTFTARFDGFPVRIGQLSRLATAKEASETRKGLADGTVDIVVGTHALLAKTISFADLGLLIIDEEQHFGVGHKEKLKALREDVHVLTLSATPLPRTLQLSLTGVREMSLIATPPTDRLAVRTFITPFDSVMIREAIQRERFRGGQIFCVVPRIEDMDRMAARLTEIVPDAKTVQAHGRLTPSELERVMTEFSEGRYDILLSTNIVESGLDMPAVNTLIIHRADMFGLGQLYQLRGRVGRGKQRGYAYLTWPQTRSLSPASEKRLEVMQTLDTLGAGFTLASHDLDLRGAGNLLGDEQSGHIKEVGIELYQQMLEDAVTEMRAQKDRKRIEDEDWTPNIVLGLPVLIPETYVRDLPVRLGLYRRIAGLDGEAEVEAMRAELIDRFGSLPPEVENLLDVVAIKRLCRRSGVERLEAGPKGMVIQFRGKSFRNPGGLIAWVGKNAAAGAKLRPDHKLAIVREMTNAQRVTQAKKVVGVLHRLVEKAEAV</sequence>
<dbReference type="Pfam" id="PF03461">
    <property type="entry name" value="TRCF"/>
    <property type="match status" value="1"/>
</dbReference>
<dbReference type="InterPro" id="IPR011545">
    <property type="entry name" value="DEAD/DEAH_box_helicase_dom"/>
</dbReference>
<keyword evidence="7 9" id="KW-0238">DNA-binding</keyword>
<dbReference type="PROSITE" id="PS51194">
    <property type="entry name" value="HELICASE_CTER"/>
    <property type="match status" value="1"/>
</dbReference>
<dbReference type="GO" id="GO:0003678">
    <property type="term" value="F:DNA helicase activity"/>
    <property type="evidence" value="ECO:0007669"/>
    <property type="project" value="TreeGrafter"/>
</dbReference>
<dbReference type="InterPro" id="IPR041471">
    <property type="entry name" value="UvrB_inter"/>
</dbReference>
<dbReference type="InterPro" id="IPR036101">
    <property type="entry name" value="CarD-like/TRCF_RID_sf"/>
</dbReference>
<comment type="subcellular location">
    <subcellularLocation>
        <location evidence="9">Cytoplasm</location>
    </subcellularLocation>
</comment>
<dbReference type="Pfam" id="PF21132">
    <property type="entry name" value="MFD_D3"/>
    <property type="match status" value="1"/>
</dbReference>
<dbReference type="PANTHER" id="PTHR47964">
    <property type="entry name" value="ATP-DEPENDENT DNA HELICASE HOMOLOG RECG, CHLOROPLASTIC"/>
    <property type="match status" value="1"/>
</dbReference>
<dbReference type="InterPro" id="IPR037235">
    <property type="entry name" value="TRCF-like_C_D7"/>
</dbReference>
<dbReference type="Pfam" id="PF00270">
    <property type="entry name" value="DEAD"/>
    <property type="match status" value="1"/>
</dbReference>
<gene>
    <name evidence="9" type="primary">mfd</name>
    <name evidence="12" type="ORF">Tasa_040_005</name>
</gene>
<evidence type="ECO:0000256" key="2">
    <source>
        <dbReference type="ARBA" id="ARBA00022741"/>
    </source>
</evidence>
<evidence type="ECO:0000256" key="6">
    <source>
        <dbReference type="ARBA" id="ARBA00022840"/>
    </source>
</evidence>
<keyword evidence="6 9" id="KW-0067">ATP-binding</keyword>
<dbReference type="InterPro" id="IPR004576">
    <property type="entry name" value="Mfd"/>
</dbReference>
<dbReference type="GO" id="GO:0006355">
    <property type="term" value="P:regulation of DNA-templated transcription"/>
    <property type="evidence" value="ECO:0007669"/>
    <property type="project" value="UniProtKB-UniRule"/>
</dbReference>
<comment type="caution">
    <text evidence="12">The sequence shown here is derived from an EMBL/GenBank/DDBJ whole genome shotgun (WGS) entry which is preliminary data.</text>
</comment>